<organism evidence="2 3">
    <name type="scientific">Orbilia oligospora</name>
    <name type="common">Nematode-trapping fungus</name>
    <name type="synonym">Arthrobotrys oligospora</name>
    <dbReference type="NCBI Taxonomy" id="2813651"/>
    <lineage>
        <taxon>Eukaryota</taxon>
        <taxon>Fungi</taxon>
        <taxon>Dikarya</taxon>
        <taxon>Ascomycota</taxon>
        <taxon>Pezizomycotina</taxon>
        <taxon>Orbiliomycetes</taxon>
        <taxon>Orbiliales</taxon>
        <taxon>Orbiliaceae</taxon>
        <taxon>Orbilia</taxon>
    </lineage>
</organism>
<dbReference type="GO" id="GO:0004525">
    <property type="term" value="F:ribonuclease III activity"/>
    <property type="evidence" value="ECO:0007669"/>
    <property type="project" value="InterPro"/>
</dbReference>
<proteinExistence type="predicted"/>
<dbReference type="Gene3D" id="1.10.1520.10">
    <property type="entry name" value="Ribonuclease III domain"/>
    <property type="match status" value="1"/>
</dbReference>
<dbReference type="InterPro" id="IPR036389">
    <property type="entry name" value="RNase_III_sf"/>
</dbReference>
<dbReference type="EMBL" id="JAABOE010000117">
    <property type="protein sequence ID" value="KAF3163975.1"/>
    <property type="molecule type" value="Genomic_DNA"/>
</dbReference>
<dbReference type="SUPFAM" id="SSF69065">
    <property type="entry name" value="RNase III domain-like"/>
    <property type="match status" value="1"/>
</dbReference>
<dbReference type="AlphaFoldDB" id="A0A7C8KHY6"/>
<dbReference type="Proteomes" id="UP000479691">
    <property type="component" value="Unassembled WGS sequence"/>
</dbReference>
<gene>
    <name evidence="2" type="ORF">TWF788_001284</name>
</gene>
<name>A0A7C8KHY6_ORBOL</name>
<evidence type="ECO:0000313" key="2">
    <source>
        <dbReference type="EMBL" id="KAF3163975.1"/>
    </source>
</evidence>
<accession>A0A7C8KHY6</accession>
<feature type="region of interest" description="Disordered" evidence="1">
    <location>
        <begin position="1"/>
        <end position="20"/>
    </location>
</feature>
<dbReference type="GO" id="GO:0006396">
    <property type="term" value="P:RNA processing"/>
    <property type="evidence" value="ECO:0007669"/>
    <property type="project" value="InterPro"/>
</dbReference>
<feature type="compositionally biased region" description="Polar residues" evidence="1">
    <location>
        <begin position="1"/>
        <end position="13"/>
    </location>
</feature>
<evidence type="ECO:0000313" key="3">
    <source>
        <dbReference type="Proteomes" id="UP000479691"/>
    </source>
</evidence>
<comment type="caution">
    <text evidence="2">The sequence shown here is derived from an EMBL/GenBank/DDBJ whole genome shotgun (WGS) entry which is preliminary data.</text>
</comment>
<reference evidence="2 3" key="1">
    <citation type="submission" date="2019-06" db="EMBL/GenBank/DDBJ databases">
        <authorList>
            <person name="Palmer J.M."/>
        </authorList>
    </citation>
    <scope>NUCLEOTIDE SEQUENCE [LARGE SCALE GENOMIC DNA]</scope>
    <source>
        <strain evidence="2 3">TWF788</strain>
    </source>
</reference>
<evidence type="ECO:0000256" key="1">
    <source>
        <dbReference type="SAM" id="MobiDB-lite"/>
    </source>
</evidence>
<protein>
    <submittedName>
        <fullName evidence="2">Uncharacterized protein</fullName>
    </submittedName>
</protein>
<sequence>MSTNRKTTLSNPGIYSLPPPGDPKYHPLHLFTPTSLPYDARADPIFRLPTPQVLPPLPLITDQDMYLRVFRLYEFHIEGQDRHQLQAWGDELYEWMIQTTLYNNYGMVVRREFNHYYEEILIENLMNTDQTGYFATLYDFDSRMHRHNLNTLTSVEIKRYLPDTFHAYIGAVEMTRGKGVVLKWLRDLIKPILEYRVEDLTKNWSAKTLNRATSNWDRNRIHGDFKIKEKAYEVADFEWMSHYWAVWGRTAAEIMDGMLKNMRRHLRAYAGPSRSPDELTMICDSKWHSDGNVWSFLIRFSFSPGAYYIGVHQIRRIAEWLAVRNAIDQVPASRSKIFSYATWF</sequence>